<protein>
    <submittedName>
        <fullName evidence="3">Helix-turn-helix transcriptional regulator</fullName>
    </submittedName>
</protein>
<feature type="domain" description="HTH cro/C1-type" evidence="2">
    <location>
        <begin position="37"/>
        <end position="92"/>
    </location>
</feature>
<dbReference type="Pfam" id="PF19054">
    <property type="entry name" value="DUF5753"/>
    <property type="match status" value="1"/>
</dbReference>
<evidence type="ECO:0000313" key="3">
    <source>
        <dbReference type="EMBL" id="QQC90868.1"/>
    </source>
</evidence>
<evidence type="ECO:0000256" key="1">
    <source>
        <dbReference type="SAM" id="MobiDB-lite"/>
    </source>
</evidence>
<dbReference type="RefSeq" id="WP_198503430.1">
    <property type="nucleotide sequence ID" value="NZ_CP065959.1"/>
</dbReference>
<sequence length="290" mass="31834">MERSTAAEGEREPEEPGWEVDPEDEQGAAIVAFVGRQLRARREAAGMRAAEFAAAMGYGEGLVYKVEGGTRIPRAEYLDKADEVLGAGGSVAAMKGDVAEARYPKRVRDLARMEAKAVDLQWYGAHDIHGLLQTEEYMRALFEMRQPAYTSGEVHRVTAARLARQVIFEREHAPALSFVLEEVTLRRPLGGRMVLRGQLERLLHIGQLRNVSLQVMPTDLEEHAGVDGSITMLKFGDGTAVGRSPGVAAGRPVDSPKELRVLELRYGMVRAQALTPRESLAFVGQLLGET</sequence>
<dbReference type="EMBL" id="CP065959">
    <property type="protein sequence ID" value="QQC90868.1"/>
    <property type="molecule type" value="Genomic_DNA"/>
</dbReference>
<dbReference type="InterPro" id="IPR010982">
    <property type="entry name" value="Lambda_DNA-bd_dom_sf"/>
</dbReference>
<feature type="region of interest" description="Disordered" evidence="1">
    <location>
        <begin position="1"/>
        <end position="25"/>
    </location>
</feature>
<reference evidence="3 4" key="1">
    <citation type="submission" date="2020-12" db="EMBL/GenBank/DDBJ databases">
        <title>Identification and biosynthesis of polyene macrolides produced by Streptomyces alfalfae Men-myco-93-63.</title>
        <authorList>
            <person name="Liu D."/>
            <person name="Li Y."/>
            <person name="Liu L."/>
            <person name="Han X."/>
            <person name="Shen F."/>
        </authorList>
    </citation>
    <scope>NUCLEOTIDE SEQUENCE [LARGE SCALE GENOMIC DNA]</scope>
    <source>
        <strain evidence="3 4">Men-myco-93-63</strain>
    </source>
</reference>
<dbReference type="AlphaFoldDB" id="A0A7T4PIN9"/>
<evidence type="ECO:0000313" key="4">
    <source>
        <dbReference type="Proteomes" id="UP000596130"/>
    </source>
</evidence>
<name>A0A7T4PIN9_9ACTN</name>
<feature type="compositionally biased region" description="Basic and acidic residues" evidence="1">
    <location>
        <begin position="1"/>
        <end position="10"/>
    </location>
</feature>
<evidence type="ECO:0000259" key="2">
    <source>
        <dbReference type="SMART" id="SM00530"/>
    </source>
</evidence>
<organism evidence="3 4">
    <name type="scientific">Streptomyces alfalfae</name>
    <dbReference type="NCBI Taxonomy" id="1642299"/>
    <lineage>
        <taxon>Bacteria</taxon>
        <taxon>Bacillati</taxon>
        <taxon>Actinomycetota</taxon>
        <taxon>Actinomycetes</taxon>
        <taxon>Kitasatosporales</taxon>
        <taxon>Streptomycetaceae</taxon>
        <taxon>Streptomyces</taxon>
    </lineage>
</organism>
<dbReference type="InterPro" id="IPR043917">
    <property type="entry name" value="DUF5753"/>
</dbReference>
<proteinExistence type="predicted"/>
<dbReference type="CDD" id="cd00093">
    <property type="entry name" value="HTH_XRE"/>
    <property type="match status" value="1"/>
</dbReference>
<gene>
    <name evidence="3" type="ORF">I8755_22515</name>
</gene>
<dbReference type="InterPro" id="IPR001387">
    <property type="entry name" value="Cro/C1-type_HTH"/>
</dbReference>
<accession>A0A7T4PIN9</accession>
<dbReference type="SMART" id="SM00530">
    <property type="entry name" value="HTH_XRE"/>
    <property type="match status" value="1"/>
</dbReference>
<dbReference type="Pfam" id="PF13560">
    <property type="entry name" value="HTH_31"/>
    <property type="match status" value="1"/>
</dbReference>
<dbReference type="GO" id="GO:0003677">
    <property type="term" value="F:DNA binding"/>
    <property type="evidence" value="ECO:0007669"/>
    <property type="project" value="InterPro"/>
</dbReference>
<feature type="compositionally biased region" description="Acidic residues" evidence="1">
    <location>
        <begin position="11"/>
        <end position="25"/>
    </location>
</feature>
<dbReference type="SUPFAM" id="SSF47413">
    <property type="entry name" value="lambda repressor-like DNA-binding domains"/>
    <property type="match status" value="1"/>
</dbReference>
<dbReference type="Proteomes" id="UP000596130">
    <property type="component" value="Chromosome"/>
</dbReference>
<dbReference type="Gene3D" id="1.10.260.40">
    <property type="entry name" value="lambda repressor-like DNA-binding domains"/>
    <property type="match status" value="1"/>
</dbReference>